<reference evidence="1 2" key="1">
    <citation type="submission" date="2016-06" db="EMBL/GenBank/DDBJ databases">
        <title>Genome sequence of endosymbiont of Candidatus Endolucinida thiodiazotropha.</title>
        <authorList>
            <person name="Poehlein A."/>
            <person name="Koenig S."/>
            <person name="Heiden S.E."/>
            <person name="Thuermer A."/>
            <person name="Voget S."/>
            <person name="Daniel R."/>
            <person name="Markert S."/>
            <person name="Gros O."/>
            <person name="Schweder T."/>
        </authorList>
    </citation>
    <scope>NUCLEOTIDE SEQUENCE [LARGE SCALE GENOMIC DNA]</scope>
    <source>
        <strain evidence="1 2">COS</strain>
    </source>
</reference>
<dbReference type="RefSeq" id="WP_069127435.1">
    <property type="nucleotide sequence ID" value="NZ_MARB01000026.1"/>
</dbReference>
<evidence type="ECO:0000313" key="1">
    <source>
        <dbReference type="EMBL" id="ODJ86158.1"/>
    </source>
</evidence>
<dbReference type="Proteomes" id="UP000094769">
    <property type="component" value="Unassembled WGS sequence"/>
</dbReference>
<sequence>MFTPKNVAVVLILVFIVSLASWSKLRFVDESDHEEQRWRIEDYPGFTEKKSAATGYKDIEHSNQ</sequence>
<dbReference type="EMBL" id="MARB01000026">
    <property type="protein sequence ID" value="ODJ86158.1"/>
    <property type="molecule type" value="Genomic_DNA"/>
</dbReference>
<protein>
    <submittedName>
        <fullName evidence="1">Uncharacterized protein</fullName>
    </submittedName>
</protein>
<organism evidence="1 2">
    <name type="scientific">Candidatus Thiodiazotropha endolucinida</name>
    <dbReference type="NCBI Taxonomy" id="1655433"/>
    <lineage>
        <taxon>Bacteria</taxon>
        <taxon>Pseudomonadati</taxon>
        <taxon>Pseudomonadota</taxon>
        <taxon>Gammaproteobacteria</taxon>
        <taxon>Chromatiales</taxon>
        <taxon>Sedimenticolaceae</taxon>
        <taxon>Candidatus Thiodiazotropha</taxon>
    </lineage>
</organism>
<keyword evidence="2" id="KW-1185">Reference proteome</keyword>
<evidence type="ECO:0000313" key="2">
    <source>
        <dbReference type="Proteomes" id="UP000094769"/>
    </source>
</evidence>
<dbReference type="AlphaFoldDB" id="A0A7Z1AE97"/>
<gene>
    <name evidence="1" type="ORF">CODIS_35910</name>
</gene>
<proteinExistence type="predicted"/>
<comment type="caution">
    <text evidence="1">The sequence shown here is derived from an EMBL/GenBank/DDBJ whole genome shotgun (WGS) entry which is preliminary data.</text>
</comment>
<name>A0A7Z1AE97_9GAMM</name>
<accession>A0A7Z1AE97</accession>